<feature type="transmembrane region" description="Helical" evidence="5">
    <location>
        <begin position="161"/>
        <end position="179"/>
    </location>
</feature>
<keyword evidence="3 5" id="KW-1133">Transmembrane helix</keyword>
<dbReference type="EMBL" id="MG779338">
    <property type="protein sequence ID" value="AUV58398.1"/>
    <property type="molecule type" value="Genomic_DNA"/>
</dbReference>
<feature type="transmembrane region" description="Helical" evidence="5">
    <location>
        <begin position="7"/>
        <end position="29"/>
    </location>
</feature>
<sequence>MDTKYSNILLVPIGLGSVCIISNTGPNYLIDNTAILPFSIATLAMLYFSVDFYFMVKNYDPRNKVYFMHHIIGIFSIMCVYLKYTNLSAYLFAFLTFELSTPFLNSTKYFYKQRSTYLFNLAYIISVIMFFTIFTIVRIIFGTHLLYQIIPIIYNLHGYHKILVILPGILQLLNYVWYYKIIKMLCK</sequence>
<evidence type="ECO:0000256" key="2">
    <source>
        <dbReference type="ARBA" id="ARBA00022692"/>
    </source>
</evidence>
<comment type="subcellular location">
    <subcellularLocation>
        <location evidence="1">Membrane</location>
        <topology evidence="1">Multi-pass membrane protein</topology>
    </subcellularLocation>
</comment>
<organism evidence="7">
    <name type="scientific">Bandra megavirus</name>
    <dbReference type="NCBI Taxonomy" id="2071566"/>
    <lineage>
        <taxon>Viruses</taxon>
        <taxon>Varidnaviria</taxon>
        <taxon>Bamfordvirae</taxon>
        <taxon>Nucleocytoviricota</taxon>
        <taxon>Megaviricetes</taxon>
        <taxon>Imitervirales</taxon>
        <taxon>Mimiviridae</taxon>
        <taxon>Megamimivirinae</taxon>
        <taxon>Megavirus</taxon>
    </lineage>
</organism>
<feature type="transmembrane region" description="Helical" evidence="5">
    <location>
        <begin position="90"/>
        <end position="111"/>
    </location>
</feature>
<evidence type="ECO:0000256" key="1">
    <source>
        <dbReference type="ARBA" id="ARBA00004141"/>
    </source>
</evidence>
<dbReference type="GO" id="GO:0016020">
    <property type="term" value="C:membrane"/>
    <property type="evidence" value="ECO:0007669"/>
    <property type="project" value="UniProtKB-SubCell"/>
</dbReference>
<dbReference type="Pfam" id="PF03798">
    <property type="entry name" value="TRAM_LAG1_CLN8"/>
    <property type="match status" value="1"/>
</dbReference>
<name>A0A2K9V855_9VIRU</name>
<dbReference type="InterPro" id="IPR006634">
    <property type="entry name" value="TLC-dom"/>
</dbReference>
<evidence type="ECO:0000256" key="3">
    <source>
        <dbReference type="ARBA" id="ARBA00022989"/>
    </source>
</evidence>
<feature type="domain" description="TLC" evidence="6">
    <location>
        <begin position="1"/>
        <end position="187"/>
    </location>
</feature>
<dbReference type="PROSITE" id="PS50922">
    <property type="entry name" value="TLC"/>
    <property type="match status" value="1"/>
</dbReference>
<protein>
    <submittedName>
        <fullName evidence="7">TLC domain-containing protein</fullName>
    </submittedName>
</protein>
<evidence type="ECO:0000313" key="7">
    <source>
        <dbReference type="EMBL" id="AUV58398.1"/>
    </source>
</evidence>
<keyword evidence="4 5" id="KW-0472">Membrane</keyword>
<feature type="transmembrane region" description="Helical" evidence="5">
    <location>
        <begin position="66"/>
        <end position="84"/>
    </location>
</feature>
<dbReference type="PANTHER" id="PTHR13439:SF0">
    <property type="entry name" value="TOPOISOMERASE I DAMAGE AFFECTED PROTEIN 4"/>
    <property type="match status" value="1"/>
</dbReference>
<dbReference type="InterPro" id="IPR050846">
    <property type="entry name" value="TLCD"/>
</dbReference>
<evidence type="ECO:0000259" key="6">
    <source>
        <dbReference type="PROSITE" id="PS50922"/>
    </source>
</evidence>
<accession>A0A2K9V855</accession>
<keyword evidence="2 5" id="KW-0812">Transmembrane</keyword>
<feature type="transmembrane region" description="Helical" evidence="5">
    <location>
        <begin position="35"/>
        <end position="54"/>
    </location>
</feature>
<feature type="transmembrane region" description="Helical" evidence="5">
    <location>
        <begin position="118"/>
        <end position="141"/>
    </location>
</feature>
<proteinExistence type="predicted"/>
<evidence type="ECO:0000256" key="5">
    <source>
        <dbReference type="SAM" id="Phobius"/>
    </source>
</evidence>
<reference evidence="7" key="1">
    <citation type="submission" date="2018-01" db="EMBL/GenBank/DDBJ databases">
        <title>Draft genome sequence of Bandra megavirus.</title>
        <authorList>
            <person name="Chatterjee A."/>
            <person name="Yadav R."/>
            <person name="Kondabagil K."/>
        </authorList>
    </citation>
    <scope>NUCLEOTIDE SEQUENCE</scope>
    <source>
        <strain evidence="7">KK-1</strain>
    </source>
</reference>
<dbReference type="GO" id="GO:0055088">
    <property type="term" value="P:lipid homeostasis"/>
    <property type="evidence" value="ECO:0007669"/>
    <property type="project" value="TreeGrafter"/>
</dbReference>
<evidence type="ECO:0000256" key="4">
    <source>
        <dbReference type="ARBA" id="ARBA00023136"/>
    </source>
</evidence>
<dbReference type="PANTHER" id="PTHR13439">
    <property type="entry name" value="CT120 PROTEIN"/>
    <property type="match status" value="1"/>
</dbReference>